<dbReference type="OrthoDB" id="15688at2759"/>
<proteinExistence type="predicted"/>
<evidence type="ECO:0000256" key="1">
    <source>
        <dbReference type="ARBA" id="ARBA00004123"/>
    </source>
</evidence>
<reference evidence="7 8" key="1">
    <citation type="submission" date="2016-02" db="EMBL/GenBank/DDBJ databases">
        <title>Complete genome sequence and transcriptome regulation of the pentose utilising yeast Sugiyamaella lignohabitans.</title>
        <authorList>
            <person name="Bellasio M."/>
            <person name="Peymann A."/>
            <person name="Valli M."/>
            <person name="Sipitzky M."/>
            <person name="Graf A."/>
            <person name="Sauer M."/>
            <person name="Marx H."/>
            <person name="Mattanovich D."/>
        </authorList>
    </citation>
    <scope>NUCLEOTIDE SEQUENCE [LARGE SCALE GENOMIC DNA]</scope>
    <source>
        <strain evidence="7 8">CBS 10342</strain>
    </source>
</reference>
<dbReference type="GO" id="GO:0003729">
    <property type="term" value="F:mRNA binding"/>
    <property type="evidence" value="ECO:0007669"/>
    <property type="project" value="EnsemblFungi"/>
</dbReference>
<gene>
    <name evidence="7" type="primary">RNA15</name>
    <name evidence="7" type="ORF">AWJ20_4</name>
</gene>
<dbReference type="InterPro" id="IPR038192">
    <property type="entry name" value="CSTF_C_sf"/>
</dbReference>
<evidence type="ECO:0000256" key="4">
    <source>
        <dbReference type="PROSITE-ProRule" id="PRU00176"/>
    </source>
</evidence>
<dbReference type="CDD" id="cd12398">
    <property type="entry name" value="RRM_CSTF2_RNA15_like"/>
    <property type="match status" value="1"/>
</dbReference>
<protein>
    <submittedName>
        <fullName evidence="7">Rna15p</fullName>
    </submittedName>
</protein>
<dbReference type="PROSITE" id="PS50102">
    <property type="entry name" value="RRM"/>
    <property type="match status" value="1"/>
</dbReference>
<dbReference type="PANTHER" id="PTHR45735">
    <property type="entry name" value="CLEAVAGE STIMULATION FACTOR SUBUNIT 2"/>
    <property type="match status" value="1"/>
</dbReference>
<dbReference type="InterPro" id="IPR026896">
    <property type="entry name" value="CSTF_C"/>
</dbReference>
<dbReference type="PANTHER" id="PTHR45735:SF2">
    <property type="entry name" value="CLEAVAGE STIMULATION FACTOR SUBUNIT 2"/>
    <property type="match status" value="1"/>
</dbReference>
<evidence type="ECO:0000256" key="5">
    <source>
        <dbReference type="SAM" id="MobiDB-lite"/>
    </source>
</evidence>
<evidence type="ECO:0000256" key="3">
    <source>
        <dbReference type="ARBA" id="ARBA00023242"/>
    </source>
</evidence>
<dbReference type="GO" id="GO:0005848">
    <property type="term" value="C:mRNA cleavage stimulating factor complex"/>
    <property type="evidence" value="ECO:0007669"/>
    <property type="project" value="EnsemblFungi"/>
</dbReference>
<dbReference type="InterPro" id="IPR035979">
    <property type="entry name" value="RBD_domain_sf"/>
</dbReference>
<dbReference type="Pfam" id="PF14304">
    <property type="entry name" value="CSTF_C"/>
    <property type="match status" value="1"/>
</dbReference>
<dbReference type="Gene3D" id="3.30.70.330">
    <property type="match status" value="1"/>
</dbReference>
<keyword evidence="2 4" id="KW-0694">RNA-binding</keyword>
<dbReference type="Gene3D" id="1.25.40.630">
    <property type="match status" value="1"/>
</dbReference>
<feature type="domain" description="RRM" evidence="6">
    <location>
        <begin position="6"/>
        <end position="84"/>
    </location>
</feature>
<feature type="compositionally biased region" description="Polar residues" evidence="5">
    <location>
        <begin position="180"/>
        <end position="189"/>
    </location>
</feature>
<dbReference type="Pfam" id="PF14327">
    <property type="entry name" value="CSTF2_hinge"/>
    <property type="match status" value="1"/>
</dbReference>
<evidence type="ECO:0000256" key="2">
    <source>
        <dbReference type="ARBA" id="ARBA00022884"/>
    </source>
</evidence>
<evidence type="ECO:0000259" key="6">
    <source>
        <dbReference type="PROSITE" id="PS50102"/>
    </source>
</evidence>
<organism evidence="7 8">
    <name type="scientific">Sugiyamaella lignohabitans</name>
    <dbReference type="NCBI Taxonomy" id="796027"/>
    <lineage>
        <taxon>Eukaryota</taxon>
        <taxon>Fungi</taxon>
        <taxon>Dikarya</taxon>
        <taxon>Ascomycota</taxon>
        <taxon>Saccharomycotina</taxon>
        <taxon>Dipodascomycetes</taxon>
        <taxon>Dipodascales</taxon>
        <taxon>Trichomonascaceae</taxon>
        <taxon>Sugiyamaella</taxon>
    </lineage>
</organism>
<dbReference type="GO" id="GO:0005847">
    <property type="term" value="C:mRNA cleavage and polyadenylation specificity factor complex"/>
    <property type="evidence" value="ECO:0007669"/>
    <property type="project" value="TreeGrafter"/>
</dbReference>
<dbReference type="GeneID" id="30036082"/>
<evidence type="ECO:0000313" key="8">
    <source>
        <dbReference type="Proteomes" id="UP000189580"/>
    </source>
</evidence>
<dbReference type="GO" id="GO:0031124">
    <property type="term" value="P:mRNA 3'-end processing"/>
    <property type="evidence" value="ECO:0007669"/>
    <property type="project" value="EnsemblFungi"/>
</dbReference>
<dbReference type="SMART" id="SM00360">
    <property type="entry name" value="RRM"/>
    <property type="match status" value="1"/>
</dbReference>
<comment type="subcellular location">
    <subcellularLocation>
        <location evidence="1">Nucleus</location>
    </subcellularLocation>
</comment>
<dbReference type="AlphaFoldDB" id="A0A167CJL6"/>
<dbReference type="RefSeq" id="XP_018734262.1">
    <property type="nucleotide sequence ID" value="XM_018881044.1"/>
</dbReference>
<dbReference type="EMBL" id="CP014501">
    <property type="protein sequence ID" value="ANB11785.1"/>
    <property type="molecule type" value="Genomic_DNA"/>
</dbReference>
<keyword evidence="8" id="KW-1185">Reference proteome</keyword>
<dbReference type="Gene3D" id="1.10.20.70">
    <property type="entry name" value="Transcription termination and cleavage factor, C-terminal domain"/>
    <property type="match status" value="1"/>
</dbReference>
<feature type="region of interest" description="Disordered" evidence="5">
    <location>
        <begin position="180"/>
        <end position="201"/>
    </location>
</feature>
<dbReference type="FunFam" id="1.10.20.70:FF:000001">
    <property type="entry name" value="Cleavage stimulation factor subunit 2"/>
    <property type="match status" value="1"/>
</dbReference>
<evidence type="ECO:0000313" key="7">
    <source>
        <dbReference type="EMBL" id="ANB11785.1"/>
    </source>
</evidence>
<dbReference type="KEGG" id="slb:AWJ20_4"/>
<keyword evidence="3" id="KW-0539">Nucleus</keyword>
<dbReference type="InterPro" id="IPR000504">
    <property type="entry name" value="RRM_dom"/>
</dbReference>
<dbReference type="Pfam" id="PF00076">
    <property type="entry name" value="RRM_1"/>
    <property type="match status" value="1"/>
</dbReference>
<sequence length="247" mass="26443">MDGPTKVVYVGSIPYDHTEEQMLDIFKSVGPVANIRLVFDKDTGKSKGFGFVEYHDEETAASAVRNLNNYSIGPRALKVAFSHETPVGGLFKDSKISSDLPPLPQGPIPARGVSGNELISQTIDGFSQERKVQVIVDMKTLISNNPTLATDLLKAAPQLSFAVVQTLSALQLITPQQITNLTPDSNPASESHAPAPAPAPVAVDPQQAALIKQVVQLTDDQINALPADQKETILTLKAKVKSGEIKI</sequence>
<dbReference type="InterPro" id="IPR012677">
    <property type="entry name" value="Nucleotide-bd_a/b_plait_sf"/>
</dbReference>
<dbReference type="InterPro" id="IPR025742">
    <property type="entry name" value="CSTF2_hinge"/>
</dbReference>
<accession>A0A167CJL6</accession>
<name>A0A167CJL6_9ASCO</name>
<dbReference type="Proteomes" id="UP000189580">
    <property type="component" value="Chromosome a"/>
</dbReference>
<dbReference type="SUPFAM" id="SSF54928">
    <property type="entry name" value="RNA-binding domain, RBD"/>
    <property type="match status" value="1"/>
</dbReference>